<organism evidence="1 2">
    <name type="scientific">Citrus x changshan-huyou</name>
    <dbReference type="NCBI Taxonomy" id="2935761"/>
    <lineage>
        <taxon>Eukaryota</taxon>
        <taxon>Viridiplantae</taxon>
        <taxon>Streptophyta</taxon>
        <taxon>Embryophyta</taxon>
        <taxon>Tracheophyta</taxon>
        <taxon>Spermatophyta</taxon>
        <taxon>Magnoliopsida</taxon>
        <taxon>eudicotyledons</taxon>
        <taxon>Gunneridae</taxon>
        <taxon>Pentapetalae</taxon>
        <taxon>rosids</taxon>
        <taxon>malvids</taxon>
        <taxon>Sapindales</taxon>
        <taxon>Rutaceae</taxon>
        <taxon>Aurantioideae</taxon>
        <taxon>Citrus</taxon>
    </lineage>
</organism>
<proteinExistence type="predicted"/>
<reference evidence="1 2" key="1">
    <citation type="submission" date="2024-05" db="EMBL/GenBank/DDBJ databases">
        <title>Haplotype-resolved chromosome-level genome assembly of Huyou (Citrus changshanensis).</title>
        <authorList>
            <person name="Miao C."/>
            <person name="Chen W."/>
            <person name="Wu Y."/>
            <person name="Wang L."/>
            <person name="Zhao S."/>
            <person name="Grierson D."/>
            <person name="Xu C."/>
            <person name="Chen K."/>
        </authorList>
    </citation>
    <scope>NUCLEOTIDE SEQUENCE [LARGE SCALE GENOMIC DNA]</scope>
    <source>
        <strain evidence="1">01-14</strain>
        <tissue evidence="1">Leaf</tissue>
    </source>
</reference>
<dbReference type="AlphaFoldDB" id="A0AAP0QYI5"/>
<gene>
    <name evidence="1" type="ORF">WN944_008009</name>
</gene>
<dbReference type="Proteomes" id="UP001428341">
    <property type="component" value="Unassembled WGS sequence"/>
</dbReference>
<protein>
    <submittedName>
        <fullName evidence="1">Uncharacterized protein</fullName>
    </submittedName>
</protein>
<evidence type="ECO:0000313" key="1">
    <source>
        <dbReference type="EMBL" id="KAK9216002.1"/>
    </source>
</evidence>
<comment type="caution">
    <text evidence="1">The sequence shown here is derived from an EMBL/GenBank/DDBJ whole genome shotgun (WGS) entry which is preliminary data.</text>
</comment>
<keyword evidence="2" id="KW-1185">Reference proteome</keyword>
<evidence type="ECO:0000313" key="2">
    <source>
        <dbReference type="Proteomes" id="UP001428341"/>
    </source>
</evidence>
<sequence>MVGRKNMNNQVLSKVGKANALKPNKLFGKWKLSLREETGCAPGRCLLVTVWSDGRDSILTVSEIGVKVMGRNVWVAIS</sequence>
<accession>A0AAP0QYI5</accession>
<dbReference type="EMBL" id="JBCGBO010000003">
    <property type="protein sequence ID" value="KAK9216002.1"/>
    <property type="molecule type" value="Genomic_DNA"/>
</dbReference>
<name>A0AAP0QYI5_9ROSI</name>